<evidence type="ECO:0000256" key="3">
    <source>
        <dbReference type="ARBA" id="ARBA00023289"/>
    </source>
</evidence>
<keyword evidence="1" id="KW-0488">Methylation</keyword>
<feature type="domain" description="HMA" evidence="6">
    <location>
        <begin position="1"/>
        <end position="41"/>
    </location>
</feature>
<comment type="similarity">
    <text evidence="4">Belongs to the HIPP family.</text>
</comment>
<feature type="region of interest" description="Disordered" evidence="5">
    <location>
        <begin position="35"/>
        <end position="107"/>
    </location>
</feature>
<dbReference type="Gramene" id="ONK81455">
    <property type="protein sequence ID" value="ONK81455"/>
    <property type="gene ID" value="A4U43_C01F29270"/>
</dbReference>
<evidence type="ECO:0000256" key="1">
    <source>
        <dbReference type="ARBA" id="ARBA00022481"/>
    </source>
</evidence>
<dbReference type="InterPro" id="IPR036163">
    <property type="entry name" value="HMA_dom_sf"/>
</dbReference>
<dbReference type="OMA" id="MADINGM"/>
<keyword evidence="3" id="KW-0636">Prenylation</keyword>
<evidence type="ECO:0000256" key="2">
    <source>
        <dbReference type="ARBA" id="ARBA00022723"/>
    </source>
</evidence>
<evidence type="ECO:0000313" key="8">
    <source>
        <dbReference type="Proteomes" id="UP000243459"/>
    </source>
</evidence>
<sequence>MLEIRVYSVSIDLENQKVTVSGTVDSSTLIKKLNKSGKHAELLSSQKSSNQAQQKPKPNQNQKQQQQQQKPQKPPQANPVKNAKAQPKNRPSFSSDEEDFSDDDDEYDDDEEMRLITEKMKQQINNANGKKNAAGPKKSGLGPIQAKAQHGPDNRPKMVHAGNNMGLGMNGHQPMMMGAHHHPSSMMMNMRGGPMNNNMMMVQPQMMYHRSPQVSPYTGYYNQYSQAPYFSSNQPAERTDYSHLFSDENANSCVVM</sequence>
<gene>
    <name evidence="7" type="ORF">A4U43_C01F29270</name>
</gene>
<protein>
    <recommendedName>
        <fullName evidence="6">HMA domain-containing protein</fullName>
    </recommendedName>
</protein>
<evidence type="ECO:0000256" key="4">
    <source>
        <dbReference type="ARBA" id="ARBA00024045"/>
    </source>
</evidence>
<dbReference type="Gene3D" id="3.30.70.100">
    <property type="match status" value="1"/>
</dbReference>
<dbReference type="GO" id="GO:0046872">
    <property type="term" value="F:metal ion binding"/>
    <property type="evidence" value="ECO:0007669"/>
    <property type="project" value="UniProtKB-KW"/>
</dbReference>
<dbReference type="PANTHER" id="PTHR45868:SF19">
    <property type="entry name" value="HEAVY METAL-ASSOCIATED ISOPRENYLATED PLANT PROTEIN 37"/>
    <property type="match status" value="1"/>
</dbReference>
<evidence type="ECO:0000256" key="5">
    <source>
        <dbReference type="SAM" id="MobiDB-lite"/>
    </source>
</evidence>
<feature type="compositionally biased region" description="Low complexity" evidence="5">
    <location>
        <begin position="44"/>
        <end position="71"/>
    </location>
</feature>
<keyword evidence="8" id="KW-1185">Reference proteome</keyword>
<reference evidence="8" key="1">
    <citation type="journal article" date="2017" name="Nat. Commun.">
        <title>The asparagus genome sheds light on the origin and evolution of a young Y chromosome.</title>
        <authorList>
            <person name="Harkess A."/>
            <person name="Zhou J."/>
            <person name="Xu C."/>
            <person name="Bowers J.E."/>
            <person name="Van der Hulst R."/>
            <person name="Ayyampalayam S."/>
            <person name="Mercati F."/>
            <person name="Riccardi P."/>
            <person name="McKain M.R."/>
            <person name="Kakrana A."/>
            <person name="Tang H."/>
            <person name="Ray J."/>
            <person name="Groenendijk J."/>
            <person name="Arikit S."/>
            <person name="Mathioni S.M."/>
            <person name="Nakano M."/>
            <person name="Shan H."/>
            <person name="Telgmann-Rauber A."/>
            <person name="Kanno A."/>
            <person name="Yue Z."/>
            <person name="Chen H."/>
            <person name="Li W."/>
            <person name="Chen Y."/>
            <person name="Xu X."/>
            <person name="Zhang Y."/>
            <person name="Luo S."/>
            <person name="Chen H."/>
            <person name="Gao J."/>
            <person name="Mao Z."/>
            <person name="Pires J.C."/>
            <person name="Luo M."/>
            <person name="Kudrna D."/>
            <person name="Wing R.A."/>
            <person name="Meyers B.C."/>
            <person name="Yi K."/>
            <person name="Kong H."/>
            <person name="Lavrijsen P."/>
            <person name="Sunseri F."/>
            <person name="Falavigna A."/>
            <person name="Ye Y."/>
            <person name="Leebens-Mack J.H."/>
            <person name="Chen G."/>
        </authorList>
    </citation>
    <scope>NUCLEOTIDE SEQUENCE [LARGE SCALE GENOMIC DNA]</scope>
    <source>
        <strain evidence="8">cv. DH0086</strain>
    </source>
</reference>
<proteinExistence type="inferred from homology"/>
<dbReference type="AlphaFoldDB" id="A0A5P1FT18"/>
<dbReference type="InterPro" id="IPR006121">
    <property type="entry name" value="HMA_dom"/>
</dbReference>
<dbReference type="PANTHER" id="PTHR45868">
    <property type="entry name" value="HEAVY METAL-ASSOCIATED ISOPRENYLATED PLANT PROTEIN 33-RELATED"/>
    <property type="match status" value="1"/>
</dbReference>
<dbReference type="CDD" id="cd00371">
    <property type="entry name" value="HMA"/>
    <property type="match status" value="1"/>
</dbReference>
<evidence type="ECO:0000313" key="7">
    <source>
        <dbReference type="EMBL" id="ONK81455.1"/>
    </source>
</evidence>
<feature type="compositionally biased region" description="Low complexity" evidence="5">
    <location>
        <begin position="127"/>
        <end position="140"/>
    </location>
</feature>
<accession>A0A5P1FT18</accession>
<dbReference type="PROSITE" id="PS50846">
    <property type="entry name" value="HMA_2"/>
    <property type="match status" value="1"/>
</dbReference>
<feature type="region of interest" description="Disordered" evidence="5">
    <location>
        <begin position="127"/>
        <end position="156"/>
    </location>
</feature>
<dbReference type="Proteomes" id="UP000243459">
    <property type="component" value="Chromosome 1"/>
</dbReference>
<feature type="compositionally biased region" description="Acidic residues" evidence="5">
    <location>
        <begin position="95"/>
        <end position="107"/>
    </location>
</feature>
<dbReference type="SUPFAM" id="SSF55008">
    <property type="entry name" value="HMA, heavy metal-associated domain"/>
    <property type="match status" value="1"/>
</dbReference>
<dbReference type="Pfam" id="PF00403">
    <property type="entry name" value="HMA"/>
    <property type="match status" value="1"/>
</dbReference>
<dbReference type="EMBL" id="CM007381">
    <property type="protein sequence ID" value="ONK81455.1"/>
    <property type="molecule type" value="Genomic_DNA"/>
</dbReference>
<organism evidence="7 8">
    <name type="scientific">Asparagus officinalis</name>
    <name type="common">Garden asparagus</name>
    <dbReference type="NCBI Taxonomy" id="4686"/>
    <lineage>
        <taxon>Eukaryota</taxon>
        <taxon>Viridiplantae</taxon>
        <taxon>Streptophyta</taxon>
        <taxon>Embryophyta</taxon>
        <taxon>Tracheophyta</taxon>
        <taxon>Spermatophyta</taxon>
        <taxon>Magnoliopsida</taxon>
        <taxon>Liliopsida</taxon>
        <taxon>Asparagales</taxon>
        <taxon>Asparagaceae</taxon>
        <taxon>Asparagoideae</taxon>
        <taxon>Asparagus</taxon>
    </lineage>
</organism>
<keyword evidence="2" id="KW-0479">Metal-binding</keyword>
<evidence type="ECO:0000259" key="6">
    <source>
        <dbReference type="PROSITE" id="PS50846"/>
    </source>
</evidence>
<keyword evidence="3" id="KW-0449">Lipoprotein</keyword>
<name>A0A5P1FT18_ASPOF</name>